<dbReference type="AlphaFoldDB" id="A0A2T2P339"/>
<organism evidence="9 10">
    <name type="scientific">Corynespora cassiicola Philippines</name>
    <dbReference type="NCBI Taxonomy" id="1448308"/>
    <lineage>
        <taxon>Eukaryota</taxon>
        <taxon>Fungi</taxon>
        <taxon>Dikarya</taxon>
        <taxon>Ascomycota</taxon>
        <taxon>Pezizomycotina</taxon>
        <taxon>Dothideomycetes</taxon>
        <taxon>Pleosporomycetidae</taxon>
        <taxon>Pleosporales</taxon>
        <taxon>Corynesporascaceae</taxon>
        <taxon>Corynespora</taxon>
    </lineage>
</organism>
<dbReference type="OrthoDB" id="3897607at2759"/>
<evidence type="ECO:0000256" key="3">
    <source>
        <dbReference type="ARBA" id="ARBA00022989"/>
    </source>
</evidence>
<feature type="transmembrane region" description="Helical" evidence="7">
    <location>
        <begin position="26"/>
        <end position="45"/>
    </location>
</feature>
<comment type="similarity">
    <text evidence="5">Belongs to the SAT4 family.</text>
</comment>
<gene>
    <name evidence="9" type="ORF">BS50DRAFT_672683</name>
</gene>
<keyword evidence="10" id="KW-1185">Reference proteome</keyword>
<dbReference type="STRING" id="1448308.A0A2T2P339"/>
<feature type="region of interest" description="Disordered" evidence="6">
    <location>
        <begin position="310"/>
        <end position="427"/>
    </location>
</feature>
<proteinExistence type="inferred from homology"/>
<dbReference type="GO" id="GO:0016020">
    <property type="term" value="C:membrane"/>
    <property type="evidence" value="ECO:0007669"/>
    <property type="project" value="UniProtKB-SubCell"/>
</dbReference>
<dbReference type="PANTHER" id="PTHR33048">
    <property type="entry name" value="PTH11-LIKE INTEGRAL MEMBRANE PROTEIN (AFU_ORTHOLOGUE AFUA_5G11245)"/>
    <property type="match status" value="1"/>
</dbReference>
<evidence type="ECO:0000313" key="9">
    <source>
        <dbReference type="EMBL" id="PSN71748.1"/>
    </source>
</evidence>
<sequence length="553" mass="61192">METTATDGSDLHELAVMAERGSLLTVISWFLACTLLFCLVIRLVVRYTTQKAPGVDDMLLLLSAVLAIGSTVAISCAVQSGLGQRSRTLTVPNIRKVQKAMYAATIMYVLTVGLSKIAITIFLLRLACRSFHRIAVRALGLVIISWTIAITAGVVFQCKLPNPWALFTGKCIPMLPFWATASAVDMFTDLAMITIPIHILWHLQLENRKKRIVITLFSIRIVLLVISIVRLNFIRRLMTSDPAYDSIPYAITTQCHSTLSVIVACSPALKPFVDTLRTGVRNTRLEQRVTGTAFGRGDFDIQVLDKELGAGTRTKKRGGPSRVASSQMHQEQPLRIEGTPLVNEKLYAERVSGQTTSNSTTLSPPTPPKAPQRPPISSKKALPAGPLPATHPKNKFSVSDSPAPILPLPRSRSDSQEHFHGIPSYGLPLRPNHIIQARDTDRYASTPRHASRRPRRPPPIEARPDLTTFMEQVRIAYFEEMQISTSETSRVSSTRTRSPPRPPPPPEELRPHLSVFIAQAGWVRRDSAYGQWKRNDSLEVHGGLHIGMADQVL</sequence>
<keyword evidence="3 7" id="KW-1133">Transmembrane helix</keyword>
<feature type="compositionally biased region" description="Basic and acidic residues" evidence="6">
    <location>
        <begin position="411"/>
        <end position="420"/>
    </location>
</feature>
<feature type="transmembrane region" description="Helical" evidence="7">
    <location>
        <begin position="213"/>
        <end position="233"/>
    </location>
</feature>
<dbReference type="PANTHER" id="PTHR33048:SF47">
    <property type="entry name" value="INTEGRAL MEMBRANE PROTEIN-RELATED"/>
    <property type="match status" value="1"/>
</dbReference>
<feature type="transmembrane region" description="Helical" evidence="7">
    <location>
        <begin position="136"/>
        <end position="157"/>
    </location>
</feature>
<feature type="region of interest" description="Disordered" evidence="6">
    <location>
        <begin position="484"/>
        <end position="510"/>
    </location>
</feature>
<comment type="subcellular location">
    <subcellularLocation>
        <location evidence="1">Membrane</location>
        <topology evidence="1">Multi-pass membrane protein</topology>
    </subcellularLocation>
</comment>
<keyword evidence="2 7" id="KW-0812">Transmembrane</keyword>
<dbReference type="InterPro" id="IPR049326">
    <property type="entry name" value="Rhodopsin_dom_fungi"/>
</dbReference>
<feature type="transmembrane region" description="Helical" evidence="7">
    <location>
        <begin position="100"/>
        <end position="124"/>
    </location>
</feature>
<evidence type="ECO:0000259" key="8">
    <source>
        <dbReference type="Pfam" id="PF20684"/>
    </source>
</evidence>
<reference evidence="9 10" key="1">
    <citation type="journal article" date="2018" name="Front. Microbiol.">
        <title>Genome-Wide Analysis of Corynespora cassiicola Leaf Fall Disease Putative Effectors.</title>
        <authorList>
            <person name="Lopez D."/>
            <person name="Ribeiro S."/>
            <person name="Label P."/>
            <person name="Fumanal B."/>
            <person name="Venisse J.S."/>
            <person name="Kohler A."/>
            <person name="de Oliveira R.R."/>
            <person name="Labutti K."/>
            <person name="Lipzen A."/>
            <person name="Lail K."/>
            <person name="Bauer D."/>
            <person name="Ohm R.A."/>
            <person name="Barry K.W."/>
            <person name="Spatafora J."/>
            <person name="Grigoriev I.V."/>
            <person name="Martin F.M."/>
            <person name="Pujade-Renaud V."/>
        </authorList>
    </citation>
    <scope>NUCLEOTIDE SEQUENCE [LARGE SCALE GENOMIC DNA]</scope>
    <source>
        <strain evidence="9 10">Philippines</strain>
    </source>
</reference>
<feature type="region of interest" description="Disordered" evidence="6">
    <location>
        <begin position="439"/>
        <end position="463"/>
    </location>
</feature>
<evidence type="ECO:0000313" key="10">
    <source>
        <dbReference type="Proteomes" id="UP000240883"/>
    </source>
</evidence>
<feature type="domain" description="Rhodopsin" evidence="8">
    <location>
        <begin position="41"/>
        <end position="273"/>
    </location>
</feature>
<feature type="compositionally biased region" description="Low complexity" evidence="6">
    <location>
        <begin position="484"/>
        <end position="497"/>
    </location>
</feature>
<feature type="compositionally biased region" description="Pro residues" evidence="6">
    <location>
        <begin position="364"/>
        <end position="374"/>
    </location>
</feature>
<evidence type="ECO:0000256" key="7">
    <source>
        <dbReference type="SAM" id="Phobius"/>
    </source>
</evidence>
<dbReference type="InterPro" id="IPR052337">
    <property type="entry name" value="SAT4-like"/>
</dbReference>
<protein>
    <recommendedName>
        <fullName evidence="8">Rhodopsin domain-containing protein</fullName>
    </recommendedName>
</protein>
<keyword evidence="4 7" id="KW-0472">Membrane</keyword>
<evidence type="ECO:0000256" key="6">
    <source>
        <dbReference type="SAM" id="MobiDB-lite"/>
    </source>
</evidence>
<feature type="transmembrane region" description="Helical" evidence="7">
    <location>
        <begin position="57"/>
        <end position="80"/>
    </location>
</feature>
<evidence type="ECO:0000256" key="5">
    <source>
        <dbReference type="ARBA" id="ARBA00038359"/>
    </source>
</evidence>
<dbReference type="EMBL" id="KZ678130">
    <property type="protein sequence ID" value="PSN71748.1"/>
    <property type="molecule type" value="Genomic_DNA"/>
</dbReference>
<dbReference type="Proteomes" id="UP000240883">
    <property type="component" value="Unassembled WGS sequence"/>
</dbReference>
<accession>A0A2T2P339</accession>
<dbReference type="Pfam" id="PF20684">
    <property type="entry name" value="Fung_rhodopsin"/>
    <property type="match status" value="1"/>
</dbReference>
<name>A0A2T2P339_CORCC</name>
<feature type="transmembrane region" description="Helical" evidence="7">
    <location>
        <begin position="177"/>
        <end position="201"/>
    </location>
</feature>
<evidence type="ECO:0000256" key="4">
    <source>
        <dbReference type="ARBA" id="ARBA00023136"/>
    </source>
</evidence>
<evidence type="ECO:0000256" key="2">
    <source>
        <dbReference type="ARBA" id="ARBA00022692"/>
    </source>
</evidence>
<evidence type="ECO:0000256" key="1">
    <source>
        <dbReference type="ARBA" id="ARBA00004141"/>
    </source>
</evidence>